<proteinExistence type="predicted"/>
<evidence type="ECO:0000313" key="3">
    <source>
        <dbReference type="Proteomes" id="UP000048908"/>
    </source>
</evidence>
<dbReference type="RefSeq" id="WP_055681738.1">
    <property type="nucleotide sequence ID" value="NZ_CANMUL010000003.1"/>
</dbReference>
<keyword evidence="2" id="KW-0269">Exonuclease</keyword>
<dbReference type="InterPro" id="IPR005135">
    <property type="entry name" value="Endo/exonuclease/phosphatase"/>
</dbReference>
<dbReference type="GO" id="GO:0016020">
    <property type="term" value="C:membrane"/>
    <property type="evidence" value="ECO:0007669"/>
    <property type="project" value="GOC"/>
</dbReference>
<dbReference type="GO" id="GO:0006506">
    <property type="term" value="P:GPI anchor biosynthetic process"/>
    <property type="evidence" value="ECO:0007669"/>
    <property type="project" value="TreeGrafter"/>
</dbReference>
<dbReference type="Proteomes" id="UP000048908">
    <property type="component" value="Unassembled WGS sequence"/>
</dbReference>
<evidence type="ECO:0000313" key="2">
    <source>
        <dbReference type="EMBL" id="CTQ32277.1"/>
    </source>
</evidence>
<dbReference type="STRING" id="282197.SAMN04488517_105163"/>
<keyword evidence="2" id="KW-0255">Endonuclease</keyword>
<dbReference type="OrthoDB" id="9813425at2"/>
<reference evidence="2 3" key="1">
    <citation type="submission" date="2015-07" db="EMBL/GenBank/DDBJ databases">
        <authorList>
            <person name="Noorani M."/>
        </authorList>
    </citation>
    <scope>NUCLEOTIDE SEQUENCE [LARGE SCALE GENOMIC DNA]</scope>
    <source>
        <strain evidence="2 3">CECT 5088</strain>
    </source>
</reference>
<organism evidence="2 3">
    <name type="scientific">Jannaschia rubra</name>
    <dbReference type="NCBI Taxonomy" id="282197"/>
    <lineage>
        <taxon>Bacteria</taxon>
        <taxon>Pseudomonadati</taxon>
        <taxon>Pseudomonadota</taxon>
        <taxon>Alphaproteobacteria</taxon>
        <taxon>Rhodobacterales</taxon>
        <taxon>Roseobacteraceae</taxon>
        <taxon>Jannaschia</taxon>
    </lineage>
</organism>
<name>A0A0M6XNV5_9RHOB</name>
<dbReference type="InterPro" id="IPR051916">
    <property type="entry name" value="GPI-anchor_lipid_remodeler"/>
</dbReference>
<accession>A0A0M6XNV5</accession>
<dbReference type="Pfam" id="PF03372">
    <property type="entry name" value="Exo_endo_phos"/>
    <property type="match status" value="1"/>
</dbReference>
<evidence type="ECO:0000259" key="1">
    <source>
        <dbReference type="Pfam" id="PF03372"/>
    </source>
</evidence>
<dbReference type="AlphaFoldDB" id="A0A0M6XNV5"/>
<dbReference type="InterPro" id="IPR036691">
    <property type="entry name" value="Endo/exonu/phosph_ase_sf"/>
</dbReference>
<dbReference type="PANTHER" id="PTHR14859">
    <property type="entry name" value="CALCOFLUOR WHITE HYPERSENSITIVE PROTEIN PRECURSOR"/>
    <property type="match status" value="1"/>
</dbReference>
<keyword evidence="3" id="KW-1185">Reference proteome</keyword>
<dbReference type="SUPFAM" id="SSF56219">
    <property type="entry name" value="DNase I-like"/>
    <property type="match status" value="1"/>
</dbReference>
<dbReference type="EMBL" id="CXPG01000013">
    <property type="protein sequence ID" value="CTQ32277.1"/>
    <property type="molecule type" value="Genomic_DNA"/>
</dbReference>
<dbReference type="GO" id="GO:0004527">
    <property type="term" value="F:exonuclease activity"/>
    <property type="evidence" value="ECO:0007669"/>
    <property type="project" value="UniProtKB-KW"/>
</dbReference>
<sequence length="236" mass="25834">MNDADKLRVASYNIRKAIGGDYKRNPARVETVIGSLGADIVALQEGDYRFRGRAALFEPEALYASTGMRVIDLDNRSPGLGWHGNILMVGPDVKIERVRTIDLPGLEPRGAVTVHLDVHGRPLQVIAAHLGLFARNRKLQAATLVQAIDPSDDVPVIVMGDFNGWGRAPRSLLPFQEALAEVSCGPSYPASRPITPLDRLFYGGPLVPTASGVWRDDPARMASDHLPIWAEFRHDD</sequence>
<protein>
    <submittedName>
        <fullName evidence="2">Endonuclease/Exonuclease/phosphatase family protein</fullName>
    </submittedName>
</protein>
<gene>
    <name evidence="2" type="ORF">JAN5088_01040</name>
</gene>
<dbReference type="Gene3D" id="3.60.10.10">
    <property type="entry name" value="Endonuclease/exonuclease/phosphatase"/>
    <property type="match status" value="1"/>
</dbReference>
<keyword evidence="2" id="KW-0540">Nuclease</keyword>
<dbReference type="PANTHER" id="PTHR14859:SF15">
    <property type="entry name" value="ENDONUCLEASE_EXONUCLEASE_PHOSPHATASE DOMAIN-CONTAINING PROTEIN"/>
    <property type="match status" value="1"/>
</dbReference>
<keyword evidence="2" id="KW-0378">Hydrolase</keyword>
<feature type="domain" description="Endonuclease/exonuclease/phosphatase" evidence="1">
    <location>
        <begin position="10"/>
        <end position="225"/>
    </location>
</feature>
<dbReference type="GO" id="GO:0004519">
    <property type="term" value="F:endonuclease activity"/>
    <property type="evidence" value="ECO:0007669"/>
    <property type="project" value="UniProtKB-KW"/>
</dbReference>